<accession>A0ABS3KKX9</accession>
<gene>
    <name evidence="2" type="ORF">IAI61_03590</name>
</gene>
<dbReference type="InterPro" id="IPR051532">
    <property type="entry name" value="Ester_Hydrolysis_Enzymes"/>
</dbReference>
<dbReference type="Pfam" id="PF13472">
    <property type="entry name" value="Lipase_GDSL_2"/>
    <property type="match status" value="1"/>
</dbReference>
<feature type="domain" description="SGNH hydrolase-type esterase" evidence="1">
    <location>
        <begin position="412"/>
        <end position="592"/>
    </location>
</feature>
<dbReference type="RefSeq" id="WP_207415544.1">
    <property type="nucleotide sequence ID" value="NZ_CP061177.1"/>
</dbReference>
<dbReference type="PANTHER" id="PTHR30383:SF5">
    <property type="entry name" value="SGNH HYDROLASE-TYPE ESTERASE DOMAIN-CONTAINING PROTEIN"/>
    <property type="match status" value="1"/>
</dbReference>
<dbReference type="PANTHER" id="PTHR30383">
    <property type="entry name" value="THIOESTERASE 1/PROTEASE 1/LYSOPHOSPHOLIPASE L1"/>
    <property type="match status" value="1"/>
</dbReference>
<dbReference type="Gene3D" id="3.40.50.1110">
    <property type="entry name" value="SGNH hydrolase"/>
    <property type="match status" value="1"/>
</dbReference>
<evidence type="ECO:0000313" key="2">
    <source>
        <dbReference type="EMBL" id="MBO1078101.1"/>
    </source>
</evidence>
<organism evidence="2 3">
    <name type="scientific">Roseomonas haemaphysalidis</name>
    <dbReference type="NCBI Taxonomy" id="2768162"/>
    <lineage>
        <taxon>Bacteria</taxon>
        <taxon>Pseudomonadati</taxon>
        <taxon>Pseudomonadota</taxon>
        <taxon>Alphaproteobacteria</taxon>
        <taxon>Acetobacterales</taxon>
        <taxon>Roseomonadaceae</taxon>
        <taxon>Roseomonas</taxon>
    </lineage>
</organism>
<dbReference type="SUPFAM" id="SSF52266">
    <property type="entry name" value="SGNH hydrolase"/>
    <property type="match status" value="1"/>
</dbReference>
<proteinExistence type="predicted"/>
<keyword evidence="3" id="KW-1185">Reference proteome</keyword>
<name>A0ABS3KKX9_9PROT</name>
<dbReference type="GO" id="GO:0016787">
    <property type="term" value="F:hydrolase activity"/>
    <property type="evidence" value="ECO:0007669"/>
    <property type="project" value="UniProtKB-KW"/>
</dbReference>
<evidence type="ECO:0000313" key="3">
    <source>
        <dbReference type="Proteomes" id="UP001518989"/>
    </source>
</evidence>
<dbReference type="EMBL" id="JACTNG010000002">
    <property type="protein sequence ID" value="MBO1078101.1"/>
    <property type="molecule type" value="Genomic_DNA"/>
</dbReference>
<evidence type="ECO:0000259" key="1">
    <source>
        <dbReference type="Pfam" id="PF13472"/>
    </source>
</evidence>
<dbReference type="InterPro" id="IPR013830">
    <property type="entry name" value="SGNH_hydro"/>
</dbReference>
<protein>
    <submittedName>
        <fullName evidence="2">SGNH/GDSL hydrolase family protein</fullName>
    </submittedName>
</protein>
<sequence length="823" mass="83289">MADPTSPGNLALMRRVTSLDGITELFGMTATEMVRIPPGLLTGSLPALPSASVSGYALVQGQPATFDVAMTGIATVWAVLRRLGVEEGVRVQRSGNGPVVLTAGNAGSYTAALYDADAGGSLLAETSAFAVAAPAASAIITGSAPTQGQSGTFTVDLSNIAAAYVVLVRAGVEEGARVARVGDGTVLLTPLGTGSYAARVYSAAGGGVVLAETPAFTVGAAPPAGTINTPGGTIYTGAPIDLSGKLENATAGYVALASGSTEGARQAVTLSGINWTGTLTAASAGTYTARLYAAASGGAVVAESASFAVALAPVTATISGSASTAETAATFAVTVSDGSTVYAVLARSGTEEGNRVARAGNGNVSLTPQLSGAYTARVYSASTGGGMLAETAPFTVTLPALQPQPDTASMAVFGDSMTARSSAVNSTLTNLYNNGFDNWLRALSKQRLDFRAANNYGVSGNTTAQMLARVGDVVAAGLPVIRFLGGTNDANAAVPLDTTLDNYRAIFAQLRAAPATQLIIVMAVMPRSFWQDTSQATPGAAKILQYNSFLADYCATHSKMLFVDTYAAWNNGSGAPKAGFTDEGLHQTAAGAYAGAVPILAALNSRGLLSGAGWLSDINPLTLFDATNAPFGNKLLNPGLSGTAGTMAAGVTGQVADSWQVTSTVTSGQTGTIVASKEAATDGLGDWQVVTFTNRVGSNEQVTLTQSVTDASKYAAGETVRFGVEYEASGLVNVTGINIRHTDTPGSGGTNVDVRDMTPYLTTQAEATPDHSGVLRAPARTIQTIAGSGALQRVYAYVTLFSSASGGSSGKVRFRRPALVRVS</sequence>
<comment type="caution">
    <text evidence="2">The sequence shown here is derived from an EMBL/GenBank/DDBJ whole genome shotgun (WGS) entry which is preliminary data.</text>
</comment>
<dbReference type="Proteomes" id="UP001518989">
    <property type="component" value="Unassembled WGS sequence"/>
</dbReference>
<keyword evidence="2" id="KW-0378">Hydrolase</keyword>
<dbReference type="InterPro" id="IPR036514">
    <property type="entry name" value="SGNH_hydro_sf"/>
</dbReference>
<reference evidence="2 3" key="1">
    <citation type="submission" date="2020-09" db="EMBL/GenBank/DDBJ databases">
        <title>Roseomonas.</title>
        <authorList>
            <person name="Zhu W."/>
        </authorList>
    </citation>
    <scope>NUCLEOTIDE SEQUENCE [LARGE SCALE GENOMIC DNA]</scope>
    <source>
        <strain evidence="2 3">573</strain>
    </source>
</reference>